<accession>A0A8J3MTM2</accession>
<proteinExistence type="predicted"/>
<reference evidence="2" key="1">
    <citation type="submission" date="2020-10" db="EMBL/GenBank/DDBJ databases">
        <title>Taxonomic study of unclassified bacteria belonging to the class Ktedonobacteria.</title>
        <authorList>
            <person name="Yabe S."/>
            <person name="Wang C.M."/>
            <person name="Zheng Y."/>
            <person name="Sakai Y."/>
            <person name="Cavaletti L."/>
            <person name="Monciardini P."/>
            <person name="Donadio S."/>
        </authorList>
    </citation>
    <scope>NUCLEOTIDE SEQUENCE</scope>
    <source>
        <strain evidence="2">SOSP1-1</strain>
    </source>
</reference>
<evidence type="ECO:0000313" key="3">
    <source>
        <dbReference type="Proteomes" id="UP000612362"/>
    </source>
</evidence>
<evidence type="ECO:0000313" key="2">
    <source>
        <dbReference type="EMBL" id="GHO48372.1"/>
    </source>
</evidence>
<keyword evidence="3" id="KW-1185">Reference proteome</keyword>
<dbReference type="InterPro" id="IPR038721">
    <property type="entry name" value="IS701-like_DDE_dom"/>
</dbReference>
<comment type="caution">
    <text evidence="2">The sequence shown here is derived from an EMBL/GenBank/DDBJ whole genome shotgun (WGS) entry which is preliminary data.</text>
</comment>
<dbReference type="EMBL" id="BNJF01000004">
    <property type="protein sequence ID" value="GHO48372.1"/>
    <property type="molecule type" value="Genomic_DNA"/>
</dbReference>
<protein>
    <recommendedName>
        <fullName evidence="1">Transposase IS701-like DDE domain-containing protein</fullName>
    </recommendedName>
</protein>
<organism evidence="2 3">
    <name type="scientific">Ktedonospora formicarum</name>
    <dbReference type="NCBI Taxonomy" id="2778364"/>
    <lineage>
        <taxon>Bacteria</taxon>
        <taxon>Bacillati</taxon>
        <taxon>Chloroflexota</taxon>
        <taxon>Ktedonobacteria</taxon>
        <taxon>Ktedonobacterales</taxon>
        <taxon>Ktedonobacteraceae</taxon>
        <taxon>Ktedonospora</taxon>
    </lineage>
</organism>
<sequence length="146" mass="16675">MNLHTLKEFRHAVYHSFERAGDALFNTIDALLTEDQARSFPELSLSPYFERRWPSLYEAFEDGRIDEARLKRVLAAYLPRPENGQWLWTGVDTTGIARPKAATSADRSAQHVHNLPECDKPVTYGWQFSTLVTHLGVGPMCWINNA</sequence>
<feature type="domain" description="Transposase IS701-like DDE" evidence="1">
    <location>
        <begin position="15"/>
        <end position="130"/>
    </location>
</feature>
<name>A0A8J3MTM2_9CHLR</name>
<dbReference type="Pfam" id="PF13546">
    <property type="entry name" value="DDE_5"/>
    <property type="match status" value="1"/>
</dbReference>
<dbReference type="RefSeq" id="WP_236031690.1">
    <property type="nucleotide sequence ID" value="NZ_BNJF01000004.1"/>
</dbReference>
<evidence type="ECO:0000259" key="1">
    <source>
        <dbReference type="Pfam" id="PF13546"/>
    </source>
</evidence>
<dbReference type="AlphaFoldDB" id="A0A8J3MTM2"/>
<gene>
    <name evidence="2" type="ORF">KSX_65350</name>
</gene>
<dbReference type="Proteomes" id="UP000612362">
    <property type="component" value="Unassembled WGS sequence"/>
</dbReference>